<name>A0A2P1CCI5_9CAUD</name>
<dbReference type="KEGG" id="vg:55607660"/>
<dbReference type="InterPro" id="IPR003615">
    <property type="entry name" value="HNH_nuc"/>
</dbReference>
<evidence type="ECO:0000259" key="1">
    <source>
        <dbReference type="Pfam" id="PF13392"/>
    </source>
</evidence>
<keyword evidence="2" id="KW-0255">Endonuclease</keyword>
<keyword evidence="2" id="KW-0540">Nuclease</keyword>
<evidence type="ECO:0000313" key="3">
    <source>
        <dbReference type="Proteomes" id="UP000241488"/>
    </source>
</evidence>
<protein>
    <submittedName>
        <fullName evidence="2">HNH endonuclease</fullName>
    </submittedName>
</protein>
<dbReference type="InterPro" id="IPR044925">
    <property type="entry name" value="His-Me_finger_sf"/>
</dbReference>
<keyword evidence="3" id="KW-1185">Reference proteome</keyword>
<dbReference type="Proteomes" id="UP000241488">
    <property type="component" value="Segment"/>
</dbReference>
<reference evidence="3" key="1">
    <citation type="submission" date="2018-02" db="EMBL/GenBank/DDBJ databases">
        <title>Complete genome of Klebsiella pneumoniae Podoviridae bacteriophage KP8.</title>
        <authorList>
            <person name="Bokovaya O."/>
            <person name="Tikunov A."/>
            <person name="Morozova V."/>
        </authorList>
    </citation>
    <scope>NUCLEOTIDE SEQUENCE [LARGE SCALE GENOMIC DNA]</scope>
</reference>
<feature type="domain" description="HNH nuclease" evidence="1">
    <location>
        <begin position="61"/>
        <end position="104"/>
    </location>
</feature>
<dbReference type="GeneID" id="55607660"/>
<dbReference type="Pfam" id="PF13392">
    <property type="entry name" value="HNH_3"/>
    <property type="match status" value="1"/>
</dbReference>
<accession>A0A2P1CCI5</accession>
<proteinExistence type="predicted"/>
<dbReference type="Gene3D" id="3.90.75.10">
    <property type="entry name" value="Homing Intron 3 (I-ppo) Encoded Endonuclease, Chain A"/>
    <property type="match status" value="1"/>
</dbReference>
<dbReference type="RefSeq" id="YP_009837470.1">
    <property type="nucleotide sequence ID" value="NC_048700.1"/>
</dbReference>
<dbReference type="EMBL" id="MG922974">
    <property type="protein sequence ID" value="AVJ48940.1"/>
    <property type="molecule type" value="Genomic_DNA"/>
</dbReference>
<organism evidence="2 3">
    <name type="scientific">Klebsiella phage KP8</name>
    <dbReference type="NCBI Taxonomy" id="2099850"/>
    <lineage>
        <taxon>Viruses</taxon>
        <taxon>Duplodnaviria</taxon>
        <taxon>Heunggongvirae</taxon>
        <taxon>Uroviricota</taxon>
        <taxon>Caudoviricetes</taxon>
        <taxon>Schitoviridae</taxon>
        <taxon>Enquatrovirinae</taxon>
        <taxon>Kaypoctavirus</taxon>
        <taxon>Kaypoctavirus KP8</taxon>
    </lineage>
</organism>
<dbReference type="SUPFAM" id="SSF54060">
    <property type="entry name" value="His-Me finger endonucleases"/>
    <property type="match status" value="1"/>
</dbReference>
<keyword evidence="2" id="KW-0378">Hydrolase</keyword>
<evidence type="ECO:0000313" key="2">
    <source>
        <dbReference type="EMBL" id="AVJ48940.1"/>
    </source>
</evidence>
<sequence>MQEKNRRKTLIDRIQSRVKLQDLGHTINGQPSLCHIWTGSHSGNGRGGQYGRISVNGVTAATHIVVFTHYHGYIPCRMQVDHLCNNRLCCNPEHLELVTHQENQKRRAARKKGTKK</sequence>
<dbReference type="InterPro" id="IPR044930">
    <property type="entry name" value="Homing_endonuclease_His-Me"/>
</dbReference>
<dbReference type="GO" id="GO:0004519">
    <property type="term" value="F:endonuclease activity"/>
    <property type="evidence" value="ECO:0007669"/>
    <property type="project" value="UniProtKB-KW"/>
</dbReference>